<gene>
    <name evidence="2" type="ORF">SE17_01260</name>
</gene>
<proteinExistence type="predicted"/>
<keyword evidence="1" id="KW-1133">Transmembrane helix</keyword>
<keyword evidence="1" id="KW-0812">Transmembrane</keyword>
<feature type="transmembrane region" description="Helical" evidence="1">
    <location>
        <begin position="108"/>
        <end position="136"/>
    </location>
</feature>
<feature type="transmembrane region" description="Helical" evidence="1">
    <location>
        <begin position="12"/>
        <end position="31"/>
    </location>
</feature>
<dbReference type="Proteomes" id="UP000050509">
    <property type="component" value="Unassembled WGS sequence"/>
</dbReference>
<protein>
    <submittedName>
        <fullName evidence="2">Uncharacterized protein</fullName>
    </submittedName>
</protein>
<sequence length="137" mass="15678">MSISFFRSRQFPRLCSALVVPWIFLYLYFAILPSYQSGLYRLSETQIETGHVDIPGYTFEPVHGQGNWRVNLALFSLVTSRCLVVPMIILSTLALFLTSDKVSWQEKLGWSTLWITVLIMLWLTAPAANAFASWLIE</sequence>
<accession>A0A0P9DAZ6</accession>
<evidence type="ECO:0000313" key="3">
    <source>
        <dbReference type="Proteomes" id="UP000050509"/>
    </source>
</evidence>
<organism evidence="2 3">
    <name type="scientific">Kouleothrix aurantiaca</name>
    <dbReference type="NCBI Taxonomy" id="186479"/>
    <lineage>
        <taxon>Bacteria</taxon>
        <taxon>Bacillati</taxon>
        <taxon>Chloroflexota</taxon>
        <taxon>Chloroflexia</taxon>
        <taxon>Chloroflexales</taxon>
        <taxon>Roseiflexineae</taxon>
        <taxon>Roseiflexaceae</taxon>
        <taxon>Kouleothrix</taxon>
    </lineage>
</organism>
<evidence type="ECO:0000256" key="1">
    <source>
        <dbReference type="SAM" id="Phobius"/>
    </source>
</evidence>
<keyword evidence="3" id="KW-1185">Reference proteome</keyword>
<feature type="transmembrane region" description="Helical" evidence="1">
    <location>
        <begin position="72"/>
        <end position="96"/>
    </location>
</feature>
<dbReference type="AlphaFoldDB" id="A0A0P9DAZ6"/>
<comment type="caution">
    <text evidence="2">The sequence shown here is derived from an EMBL/GenBank/DDBJ whole genome shotgun (WGS) entry which is preliminary data.</text>
</comment>
<name>A0A0P9DAZ6_9CHLR</name>
<reference evidence="2 3" key="1">
    <citation type="submission" date="2015-09" db="EMBL/GenBank/DDBJ databases">
        <title>Draft genome sequence of Kouleothrix aurantiaca JCM 19913.</title>
        <authorList>
            <person name="Hemp J."/>
        </authorList>
    </citation>
    <scope>NUCLEOTIDE SEQUENCE [LARGE SCALE GENOMIC DNA]</scope>
    <source>
        <strain evidence="2 3">COM-B</strain>
    </source>
</reference>
<dbReference type="EMBL" id="LJCR01000012">
    <property type="protein sequence ID" value="KPV54836.1"/>
    <property type="molecule type" value="Genomic_DNA"/>
</dbReference>
<keyword evidence="1" id="KW-0472">Membrane</keyword>
<evidence type="ECO:0000313" key="2">
    <source>
        <dbReference type="EMBL" id="KPV54836.1"/>
    </source>
</evidence>